<feature type="binding site" evidence="9 13">
    <location>
        <position position="403"/>
    </location>
    <ligand>
        <name>Mn(2+)</name>
        <dbReference type="ChEBI" id="CHEBI:29035"/>
        <label>1</label>
    </ligand>
</feature>
<comment type="cofactor">
    <cofactor evidence="9">
        <name>Mn(2+)</name>
        <dbReference type="ChEBI" id="CHEBI:29035"/>
    </cofactor>
    <text evidence="9">Binds 2 manganese ions per subunit.</text>
</comment>
<accession>A0A2M6WXA6</accession>
<feature type="domain" description="BPG-independent PGAM N-terminal" evidence="15">
    <location>
        <begin position="83"/>
        <end position="293"/>
    </location>
</feature>
<gene>
    <name evidence="9" type="primary">gpmI</name>
    <name evidence="16" type="ORF">COT77_01815</name>
</gene>
<evidence type="ECO:0000256" key="13">
    <source>
        <dbReference type="PIRSR" id="PIRSR001492-3"/>
    </source>
</evidence>
<feature type="binding site" evidence="9 13">
    <location>
        <position position="407"/>
    </location>
    <ligand>
        <name>Mn(2+)</name>
        <dbReference type="ChEBI" id="CHEBI:29035"/>
        <label>1</label>
    </ligand>
</feature>
<evidence type="ECO:0000256" key="12">
    <source>
        <dbReference type="PIRSR" id="PIRSR001492-2"/>
    </source>
</evidence>
<dbReference type="HAMAP" id="MF_01038">
    <property type="entry name" value="GpmI"/>
    <property type="match status" value="1"/>
</dbReference>
<evidence type="ECO:0000256" key="11">
    <source>
        <dbReference type="PIRSR" id="PIRSR001492-1"/>
    </source>
</evidence>
<dbReference type="SUPFAM" id="SSF53649">
    <property type="entry name" value="Alkaline phosphatase-like"/>
    <property type="match status" value="1"/>
</dbReference>
<dbReference type="AlphaFoldDB" id="A0A2M6WXA6"/>
<evidence type="ECO:0000256" key="4">
    <source>
        <dbReference type="ARBA" id="ARBA00008819"/>
    </source>
</evidence>
<dbReference type="PIRSF" id="PIRSF001492">
    <property type="entry name" value="IPGAM"/>
    <property type="match status" value="1"/>
</dbReference>
<evidence type="ECO:0000256" key="5">
    <source>
        <dbReference type="ARBA" id="ARBA00022723"/>
    </source>
</evidence>
<feature type="active site" description="Phosphoserine intermediate" evidence="9 11">
    <location>
        <position position="63"/>
    </location>
</feature>
<dbReference type="InterPro" id="IPR006124">
    <property type="entry name" value="Metalloenzyme"/>
</dbReference>
<feature type="binding site" evidence="9 13">
    <location>
        <position position="13"/>
    </location>
    <ligand>
        <name>Mn(2+)</name>
        <dbReference type="ChEBI" id="CHEBI:29035"/>
        <label>2</label>
    </ligand>
</feature>
<dbReference type="FunFam" id="3.40.1450.10:FF:000002">
    <property type="entry name" value="2,3-bisphosphoglycerate-independent phosphoglycerate mutase"/>
    <property type="match status" value="1"/>
</dbReference>
<dbReference type="GO" id="GO:0006007">
    <property type="term" value="P:glucose catabolic process"/>
    <property type="evidence" value="ECO:0007669"/>
    <property type="project" value="InterPro"/>
</dbReference>
<feature type="domain" description="Metalloenzyme" evidence="14">
    <location>
        <begin position="6"/>
        <end position="501"/>
    </location>
</feature>
<evidence type="ECO:0000313" key="16">
    <source>
        <dbReference type="EMBL" id="PIT97366.1"/>
    </source>
</evidence>
<dbReference type="GO" id="GO:0030145">
    <property type="term" value="F:manganese ion binding"/>
    <property type="evidence" value="ECO:0007669"/>
    <property type="project" value="UniProtKB-UniRule"/>
</dbReference>
<dbReference type="NCBIfam" id="TIGR01307">
    <property type="entry name" value="pgm_bpd_ind"/>
    <property type="match status" value="1"/>
</dbReference>
<evidence type="ECO:0000256" key="2">
    <source>
        <dbReference type="ARBA" id="ARBA00002315"/>
    </source>
</evidence>
<comment type="similarity">
    <text evidence="4 9">Belongs to the BPG-independent phosphoglycerate mutase family.</text>
</comment>
<comment type="caution">
    <text evidence="16">The sequence shown here is derived from an EMBL/GenBank/DDBJ whole genome shotgun (WGS) entry which is preliminary data.</text>
</comment>
<keyword evidence="8 9" id="KW-0413">Isomerase</keyword>
<evidence type="ECO:0000256" key="3">
    <source>
        <dbReference type="ARBA" id="ARBA00004798"/>
    </source>
</evidence>
<evidence type="ECO:0000256" key="10">
    <source>
        <dbReference type="NCBIfam" id="TIGR01307"/>
    </source>
</evidence>
<feature type="binding site" evidence="9 12">
    <location>
        <position position="336"/>
    </location>
    <ligand>
        <name>substrate</name>
    </ligand>
</feature>
<evidence type="ECO:0000313" key="17">
    <source>
        <dbReference type="Proteomes" id="UP000228596"/>
    </source>
</evidence>
<dbReference type="GO" id="GO:0005829">
    <property type="term" value="C:cytosol"/>
    <property type="evidence" value="ECO:0007669"/>
    <property type="project" value="TreeGrafter"/>
</dbReference>
<feature type="binding site" evidence="9 13">
    <location>
        <position position="444"/>
    </location>
    <ligand>
        <name>Mn(2+)</name>
        <dbReference type="ChEBI" id="CHEBI:29035"/>
        <label>2</label>
    </ligand>
</feature>
<dbReference type="GO" id="GO:0004619">
    <property type="term" value="F:phosphoglycerate mutase activity"/>
    <property type="evidence" value="ECO:0007669"/>
    <property type="project" value="UniProtKB-UniRule"/>
</dbReference>
<evidence type="ECO:0000256" key="9">
    <source>
        <dbReference type="HAMAP-Rule" id="MF_01038"/>
    </source>
</evidence>
<dbReference type="GO" id="GO:0006096">
    <property type="term" value="P:glycolytic process"/>
    <property type="evidence" value="ECO:0007669"/>
    <property type="project" value="UniProtKB-UniRule"/>
</dbReference>
<name>A0A2M6WXA6_9BACT</name>
<evidence type="ECO:0000259" key="14">
    <source>
        <dbReference type="Pfam" id="PF01676"/>
    </source>
</evidence>
<dbReference type="CDD" id="cd16010">
    <property type="entry name" value="iPGM"/>
    <property type="match status" value="1"/>
</dbReference>
<feature type="binding site" evidence="9 12">
    <location>
        <begin position="259"/>
        <end position="262"/>
    </location>
    <ligand>
        <name>substrate</name>
    </ligand>
</feature>
<protein>
    <recommendedName>
        <fullName evidence="9 10">2,3-bisphosphoglycerate-independent phosphoglycerate mutase</fullName>
        <shortName evidence="9">BPG-independent PGAM</shortName>
        <shortName evidence="9">Phosphoglyceromutase</shortName>
        <shortName evidence="9">iPGM</shortName>
        <ecNumber evidence="9 10">5.4.2.12</ecNumber>
    </recommendedName>
</protein>
<feature type="binding site" evidence="9 12">
    <location>
        <position position="186"/>
    </location>
    <ligand>
        <name>substrate</name>
    </ligand>
</feature>
<dbReference type="PANTHER" id="PTHR31637">
    <property type="entry name" value="2,3-BISPHOSPHOGLYCERATE-INDEPENDENT PHOSPHOGLYCERATE MUTASE"/>
    <property type="match status" value="1"/>
</dbReference>
<dbReference type="UniPathway" id="UPA00109">
    <property type="reaction ID" value="UER00186"/>
</dbReference>
<dbReference type="SUPFAM" id="SSF64158">
    <property type="entry name" value="2,3-Bisphosphoglycerate-independent phosphoglycerate mutase, substrate-binding domain"/>
    <property type="match status" value="1"/>
</dbReference>
<dbReference type="Pfam" id="PF01676">
    <property type="entry name" value="Metalloenzyme"/>
    <property type="match status" value="1"/>
</dbReference>
<comment type="catalytic activity">
    <reaction evidence="1 9">
        <text>(2R)-2-phosphoglycerate = (2R)-3-phosphoglycerate</text>
        <dbReference type="Rhea" id="RHEA:15901"/>
        <dbReference type="ChEBI" id="CHEBI:58272"/>
        <dbReference type="ChEBI" id="CHEBI:58289"/>
        <dbReference type="EC" id="5.4.2.12"/>
    </reaction>
</comment>
<evidence type="ECO:0000256" key="7">
    <source>
        <dbReference type="ARBA" id="ARBA00023211"/>
    </source>
</evidence>
<reference evidence="17" key="1">
    <citation type="submission" date="2017-09" db="EMBL/GenBank/DDBJ databases">
        <title>Depth-based differentiation of microbial function through sediment-hosted aquifers and enrichment of novel symbionts in the deep terrestrial subsurface.</title>
        <authorList>
            <person name="Probst A.J."/>
            <person name="Ladd B."/>
            <person name="Jarett J.K."/>
            <person name="Geller-Mcgrath D.E."/>
            <person name="Sieber C.M.K."/>
            <person name="Emerson J.B."/>
            <person name="Anantharaman K."/>
            <person name="Thomas B.C."/>
            <person name="Malmstrom R."/>
            <person name="Stieglmeier M."/>
            <person name="Klingl A."/>
            <person name="Woyke T."/>
            <person name="Ryan C.M."/>
            <person name="Banfield J.F."/>
        </authorList>
    </citation>
    <scope>NUCLEOTIDE SEQUENCE [LARGE SCALE GENOMIC DNA]</scope>
</reference>
<keyword evidence="5 9" id="KW-0479">Metal-binding</keyword>
<keyword evidence="7 9" id="KW-0464">Manganese</keyword>
<evidence type="ECO:0000259" key="15">
    <source>
        <dbReference type="Pfam" id="PF06415"/>
    </source>
</evidence>
<dbReference type="InterPro" id="IPR011258">
    <property type="entry name" value="BPG-indep_PGM_N"/>
</dbReference>
<dbReference type="EMBL" id="PEZV01000016">
    <property type="protein sequence ID" value="PIT97366.1"/>
    <property type="molecule type" value="Genomic_DNA"/>
</dbReference>
<evidence type="ECO:0000256" key="8">
    <source>
        <dbReference type="ARBA" id="ARBA00023235"/>
    </source>
</evidence>
<dbReference type="Gene3D" id="3.40.1450.10">
    <property type="entry name" value="BPG-independent phosphoglycerate mutase, domain B"/>
    <property type="match status" value="1"/>
</dbReference>
<evidence type="ECO:0000256" key="1">
    <source>
        <dbReference type="ARBA" id="ARBA00000370"/>
    </source>
</evidence>
<sequence length="512" mass="57496">MNRVNPLLLIILDGWGIAQPWGGNAISSAQTPTYNKIWRQGIKTELMASGRFVGLPGHEMGNSEVGHTNIGAGRIINQDITIINKSIADGSFYTNEHLLNAIIDSRNRKVTLHLIGLVSDGGVHSHINHLFALIKLCHDNNLPDVKIHAITDGRDSDTMSAIEYLTKLNFLTRKLNTGKTVSLIGRFYAMDRDNRWERIEKAYNLFTNGTGTRFKTPLEAISYEYRNGKTDEFIDPCTFTTAKGDLIKDGDNVIFFNFRSDRARELTESLTNPDFDKFKTQKLNLNFLTFVPYGISHDGVKNKISSAFEPKQIKSPFAQMISNNGLKQLHAAETEKYPHVTYFFNGNREDPFPGEDRVMVPSPKVKTYDLKPEMSSFEITKGVIERIEQNKYSFILVNYANADMVGHTGNFQAVVKAIEFLDKNLKEIIEKATLNNLAVAITADHGNAEQMINPITGDIDTEHTTNPVPFIILNPKIKINSITHGRLSNIANTLTHLMGLKTENYYDNSLIS</sequence>
<dbReference type="InterPro" id="IPR036646">
    <property type="entry name" value="PGAM_B_sf"/>
</dbReference>
<feature type="binding site" evidence="9 13">
    <location>
        <position position="463"/>
    </location>
    <ligand>
        <name>Mn(2+)</name>
        <dbReference type="ChEBI" id="CHEBI:29035"/>
        <label>1</label>
    </ligand>
</feature>
<organism evidence="16 17">
    <name type="scientific">Candidatus Berkelbacteria bacterium CG10_big_fil_rev_8_21_14_0_10_41_12</name>
    <dbReference type="NCBI Taxonomy" id="1974513"/>
    <lineage>
        <taxon>Bacteria</taxon>
        <taxon>Candidatus Berkelbacteria</taxon>
    </lineage>
</organism>
<feature type="binding site" evidence="9 13">
    <location>
        <position position="445"/>
    </location>
    <ligand>
        <name>Mn(2+)</name>
        <dbReference type="ChEBI" id="CHEBI:29035"/>
        <label>2</label>
    </ligand>
</feature>
<feature type="binding site" evidence="9 12">
    <location>
        <position position="192"/>
    </location>
    <ligand>
        <name>substrate</name>
    </ligand>
</feature>
<feature type="binding site" evidence="9 12">
    <location>
        <position position="124"/>
    </location>
    <ligand>
        <name>substrate</name>
    </ligand>
</feature>
<comment type="subunit">
    <text evidence="9">Monomer.</text>
</comment>
<dbReference type="InterPro" id="IPR005995">
    <property type="entry name" value="Pgm_bpd_ind"/>
</dbReference>
<feature type="binding site" evidence="9 13">
    <location>
        <position position="63"/>
    </location>
    <ligand>
        <name>Mn(2+)</name>
        <dbReference type="ChEBI" id="CHEBI:29035"/>
        <label>2</label>
    </ligand>
</feature>
<dbReference type="InterPro" id="IPR017850">
    <property type="entry name" value="Alkaline_phosphatase_core_sf"/>
</dbReference>
<dbReference type="EC" id="5.4.2.12" evidence="9 10"/>
<proteinExistence type="inferred from homology"/>
<comment type="pathway">
    <text evidence="3 9">Carbohydrate degradation; glycolysis; pyruvate from D-glyceraldehyde 3-phosphate: step 3/5.</text>
</comment>
<keyword evidence="6 9" id="KW-0324">Glycolysis</keyword>
<dbReference type="Pfam" id="PF06415">
    <property type="entry name" value="iPGM_N"/>
    <property type="match status" value="1"/>
</dbReference>
<dbReference type="Proteomes" id="UP000228596">
    <property type="component" value="Unassembled WGS sequence"/>
</dbReference>
<evidence type="ECO:0000256" key="6">
    <source>
        <dbReference type="ARBA" id="ARBA00023152"/>
    </source>
</evidence>
<feature type="binding site" evidence="9 12">
    <location>
        <begin position="154"/>
        <end position="155"/>
    </location>
    <ligand>
        <name>substrate</name>
    </ligand>
</feature>
<dbReference type="PANTHER" id="PTHR31637:SF0">
    <property type="entry name" value="2,3-BISPHOSPHOGLYCERATE-INDEPENDENT PHOSPHOGLYCERATE MUTASE"/>
    <property type="match status" value="1"/>
</dbReference>
<dbReference type="Gene3D" id="3.40.720.10">
    <property type="entry name" value="Alkaline Phosphatase, subunit A"/>
    <property type="match status" value="1"/>
</dbReference>
<comment type="function">
    <text evidence="2 9">Catalyzes the interconversion of 2-phosphoglycerate and 3-phosphoglycerate.</text>
</comment>